<dbReference type="InterPro" id="IPR057666">
    <property type="entry name" value="DrpA_SLOG"/>
</dbReference>
<dbReference type="NCBIfam" id="TIGR00732">
    <property type="entry name" value="dprA"/>
    <property type="match status" value="1"/>
</dbReference>
<dbReference type="EMBL" id="BMCB01000001">
    <property type="protein sequence ID" value="GGA80590.1"/>
    <property type="molecule type" value="Genomic_DNA"/>
</dbReference>
<dbReference type="SUPFAM" id="SSF102405">
    <property type="entry name" value="MCP/YpsA-like"/>
    <property type="match status" value="1"/>
</dbReference>
<dbReference type="Proteomes" id="UP000243706">
    <property type="component" value="Chromosome 1"/>
</dbReference>
<evidence type="ECO:0000313" key="3">
    <source>
        <dbReference type="EMBL" id="GGA80590.1"/>
    </source>
</evidence>
<feature type="domain" description="Smf/DprA SLOG" evidence="2">
    <location>
        <begin position="81"/>
        <end position="287"/>
    </location>
</feature>
<evidence type="ECO:0000313" key="6">
    <source>
        <dbReference type="Proteomes" id="UP000652995"/>
    </source>
</evidence>
<dbReference type="InterPro" id="IPR003488">
    <property type="entry name" value="DprA"/>
</dbReference>
<comment type="similarity">
    <text evidence="1">Belongs to the DprA/Smf family.</text>
</comment>
<dbReference type="GO" id="GO:0009294">
    <property type="term" value="P:DNA-mediated transformation"/>
    <property type="evidence" value="ECO:0007669"/>
    <property type="project" value="InterPro"/>
</dbReference>
<sequence>MTDKLTIEQLLLLLVYSGFSTRQIHKFFPNIERVNGNQSTLIEILESHQDKRIQRKINKLRHMNIQLIEQHLQDECIHTVSLYAANYPTLLKHIYDPPTILFCRGQLQLLTYNQTLAIVGSRNHTHYTNKVLNDIMPHFASAQLEIVSGLAKGADACAHQLAIRYGCPTIAVLGFGHQHHYPKETKYLRNYMDRAQLTISEYPPFVPPAAYRFPERNRLISGLSKGVFITEAKERSGALITIDHALEQNRNVYVLPGDMYNPFTKGNLLRIQEGAEVVLSENDILKDYCQ</sequence>
<name>A0A240C3I9_9STAP</name>
<dbReference type="RefSeq" id="WP_095116365.1">
    <property type="nucleotide sequence ID" value="NZ_BMCB01000001.1"/>
</dbReference>
<evidence type="ECO:0000313" key="4">
    <source>
        <dbReference type="EMBL" id="SNW01883.1"/>
    </source>
</evidence>
<dbReference type="Pfam" id="PF02481">
    <property type="entry name" value="DNA_processg_A"/>
    <property type="match status" value="1"/>
</dbReference>
<accession>A0A240C3I9</accession>
<dbReference type="OrthoDB" id="9785707at2"/>
<proteinExistence type="inferred from homology"/>
<dbReference type="Proteomes" id="UP000652995">
    <property type="component" value="Unassembled WGS sequence"/>
</dbReference>
<reference evidence="6" key="3">
    <citation type="journal article" date="2019" name="Int. J. Syst. Evol. Microbiol.">
        <title>The Global Catalogue of Microorganisms (GCM) 10K type strain sequencing project: providing services to taxonomists for standard genome sequencing and annotation.</title>
        <authorList>
            <consortium name="The Broad Institute Genomics Platform"/>
            <consortium name="The Broad Institute Genome Sequencing Center for Infectious Disease"/>
            <person name="Wu L."/>
            <person name="Ma J."/>
        </authorList>
    </citation>
    <scope>NUCLEOTIDE SEQUENCE [LARGE SCALE GENOMIC DNA]</scope>
    <source>
        <strain evidence="6">CCM 4175</strain>
    </source>
</reference>
<organism evidence="4 5">
    <name type="scientific">Staphylococcus muscae</name>
    <dbReference type="NCBI Taxonomy" id="1294"/>
    <lineage>
        <taxon>Bacteria</taxon>
        <taxon>Bacillati</taxon>
        <taxon>Bacillota</taxon>
        <taxon>Bacilli</taxon>
        <taxon>Bacillales</taxon>
        <taxon>Staphylococcaceae</taxon>
        <taxon>Staphylococcus</taxon>
    </lineage>
</organism>
<keyword evidence="6" id="KW-1185">Reference proteome</keyword>
<gene>
    <name evidence="4" type="primary">dprA</name>
    <name evidence="3" type="ORF">GCM10007183_00840</name>
    <name evidence="4" type="ORF">SAMEA4412661_00868</name>
</gene>
<evidence type="ECO:0000259" key="2">
    <source>
        <dbReference type="Pfam" id="PF02481"/>
    </source>
</evidence>
<dbReference type="PANTHER" id="PTHR43022">
    <property type="entry name" value="PROTEIN SMF"/>
    <property type="match status" value="1"/>
</dbReference>
<evidence type="ECO:0000256" key="1">
    <source>
        <dbReference type="ARBA" id="ARBA00006525"/>
    </source>
</evidence>
<dbReference type="KEGG" id="smus:C7J88_01115"/>
<protein>
    <submittedName>
        <fullName evidence="3">DNA processing protein DprA</fullName>
    </submittedName>
    <submittedName>
        <fullName evidence="4">DprA SMF protein putative DNA processing factor</fullName>
    </submittedName>
</protein>
<dbReference type="Gene3D" id="3.40.50.450">
    <property type="match status" value="1"/>
</dbReference>
<dbReference type="AlphaFoldDB" id="A0A240C3I9"/>
<reference evidence="4 5" key="2">
    <citation type="submission" date="2017-06" db="EMBL/GenBank/DDBJ databases">
        <authorList>
            <consortium name="Pathogen Informatics"/>
        </authorList>
    </citation>
    <scope>NUCLEOTIDE SEQUENCE [LARGE SCALE GENOMIC DNA]</scope>
    <source>
        <strain evidence="4 5">NCTC13833</strain>
    </source>
</reference>
<dbReference type="EMBL" id="LT906464">
    <property type="protein sequence ID" value="SNW01883.1"/>
    <property type="molecule type" value="Genomic_DNA"/>
</dbReference>
<evidence type="ECO:0000313" key="5">
    <source>
        <dbReference type="Proteomes" id="UP000243706"/>
    </source>
</evidence>
<reference evidence="3" key="1">
    <citation type="journal article" date="2014" name="Int. J. Syst. Evol. Microbiol.">
        <title>Complete genome of a new Firmicutes species belonging to the dominant human colonic microbiota ('Ruminococcus bicirculans') reveals two chromosomes and a selective capacity to utilize plant glucans.</title>
        <authorList>
            <consortium name="NISC Comparative Sequencing Program"/>
            <person name="Wegmann U."/>
            <person name="Louis P."/>
            <person name="Goesmann A."/>
            <person name="Henrissat B."/>
            <person name="Duncan S.H."/>
            <person name="Flint H.J."/>
        </authorList>
    </citation>
    <scope>NUCLEOTIDE SEQUENCE</scope>
    <source>
        <strain evidence="3">CCM 4175</strain>
    </source>
</reference>
<reference evidence="3" key="4">
    <citation type="submission" date="2024-05" db="EMBL/GenBank/DDBJ databases">
        <authorList>
            <person name="Sun Q."/>
            <person name="Sedlacek I."/>
        </authorList>
    </citation>
    <scope>NUCLEOTIDE SEQUENCE</scope>
    <source>
        <strain evidence="3">CCM 4175</strain>
    </source>
</reference>
<dbReference type="PANTHER" id="PTHR43022:SF1">
    <property type="entry name" value="PROTEIN SMF"/>
    <property type="match status" value="1"/>
</dbReference>